<keyword evidence="2" id="KW-1185">Reference proteome</keyword>
<gene>
    <name evidence="1" type="ORF">Y958_20620</name>
</gene>
<dbReference type="Proteomes" id="UP000197153">
    <property type="component" value="Chromosome 2"/>
</dbReference>
<protein>
    <submittedName>
        <fullName evidence="1">Uncharacterized protein</fullName>
    </submittedName>
</protein>
<dbReference type="EMBL" id="CP022111">
    <property type="protein sequence ID" value="ASG23237.1"/>
    <property type="molecule type" value="Genomic_DNA"/>
</dbReference>
<dbReference type="KEGG" id="nao:Y958_20620"/>
<evidence type="ECO:0000313" key="2">
    <source>
        <dbReference type="Proteomes" id="UP000197153"/>
    </source>
</evidence>
<sequence>MHRNQLYAWCQELRGGKKVAGVTFAPVVAEGMAAPMAPGIEIACAGAVIRVGSDTDPALLVRVLRTLKRLG</sequence>
<name>A0A248JWY6_9PROT</name>
<reference evidence="1 2" key="1">
    <citation type="submission" date="2017-06" db="EMBL/GenBank/DDBJ databases">
        <title>Complete genome sequence of Nitrospirillum amazonense strain CBAmC, an endophytic nitrogen-fixing and plant growth-promoting bacterium, isolated from sugarcane.</title>
        <authorList>
            <person name="Schwab S."/>
            <person name="dos Santos Teixeira K.R."/>
            <person name="Simoes Araujo J.L."/>
            <person name="Soares Vidal M."/>
            <person name="Borges de Freitas H.R."/>
            <person name="Rivello Crivelaro A.L."/>
            <person name="Bueno de Camargo Nunes A."/>
            <person name="dos Santos C.M."/>
            <person name="Palmeira da Silva Rosa D."/>
            <person name="da Silva Padilha D."/>
            <person name="da Silva E."/>
            <person name="Araujo Terra L."/>
            <person name="Soares Mendes V."/>
            <person name="Farinelli L."/>
            <person name="Magalhaes Cruz L."/>
            <person name="Baldani J.I."/>
        </authorList>
    </citation>
    <scope>NUCLEOTIDE SEQUENCE [LARGE SCALE GENOMIC DNA]</scope>
    <source>
        <strain evidence="1 2">CBAmC</strain>
    </source>
</reference>
<evidence type="ECO:0000313" key="1">
    <source>
        <dbReference type="EMBL" id="ASG23237.1"/>
    </source>
</evidence>
<organism evidence="1 2">
    <name type="scientific">Nitrospirillum viridazoti CBAmc</name>
    <dbReference type="NCBI Taxonomy" id="1441467"/>
    <lineage>
        <taxon>Bacteria</taxon>
        <taxon>Pseudomonadati</taxon>
        <taxon>Pseudomonadota</taxon>
        <taxon>Alphaproteobacteria</taxon>
        <taxon>Rhodospirillales</taxon>
        <taxon>Azospirillaceae</taxon>
        <taxon>Nitrospirillum</taxon>
        <taxon>Nitrospirillum viridazoti</taxon>
    </lineage>
</organism>
<dbReference type="AlphaFoldDB" id="A0A248JWY6"/>
<accession>A0A248JWY6</accession>
<proteinExistence type="predicted"/>